<reference evidence="1" key="1">
    <citation type="submission" date="2015-11" db="EMBL/GenBank/DDBJ databases">
        <title>Similar Genetic Structure of blaNDM-1 Plasmids in Acinetobacter spp. Spreading around China.</title>
        <authorList>
            <person name="Yu Y."/>
            <person name="Fu Y."/>
            <person name="Yang Y."/>
        </authorList>
    </citation>
    <scope>NUCLEOTIDE SEQUENCE</scope>
    <source>
        <strain evidence="1">Y5</strain>
        <plasmid evidence="1">pECY55</plasmid>
    </source>
</reference>
<proteinExistence type="predicted"/>
<dbReference type="AlphaFoldDB" id="A0A1L5JR81"/>
<accession>A0A1L5JR81</accession>
<geneLocation type="plasmid" evidence="1">
    <name>pECY55</name>
</geneLocation>
<protein>
    <submittedName>
        <fullName evidence="1">Uncharacterized protein</fullName>
    </submittedName>
</protein>
<name>A0A1L5JR81_ECOLX</name>
<sequence>MYYVRQPGTLYFRSSERIAHGAPDGLPAYSNTRMFMN</sequence>
<gene>
    <name evidence="1" type="ORF">ATO45_1P0035</name>
</gene>
<organism evidence="1">
    <name type="scientific">Escherichia coli</name>
    <dbReference type="NCBI Taxonomy" id="562"/>
    <lineage>
        <taxon>Bacteria</taxon>
        <taxon>Pseudomonadati</taxon>
        <taxon>Pseudomonadota</taxon>
        <taxon>Gammaproteobacteria</taxon>
        <taxon>Enterobacterales</taxon>
        <taxon>Enterobacteriaceae</taxon>
        <taxon>Escherichia</taxon>
    </lineage>
</organism>
<dbReference type="EMBL" id="KU043115">
    <property type="protein sequence ID" value="APO17969.1"/>
    <property type="molecule type" value="Genomic_DNA"/>
</dbReference>
<evidence type="ECO:0000313" key="1">
    <source>
        <dbReference type="EMBL" id="APO17969.1"/>
    </source>
</evidence>
<keyword evidence="1" id="KW-0614">Plasmid</keyword>